<feature type="domain" description="PDZ" evidence="2">
    <location>
        <begin position="502"/>
        <end position="551"/>
    </location>
</feature>
<evidence type="ECO:0000256" key="1">
    <source>
        <dbReference type="SAM" id="MobiDB-lite"/>
    </source>
</evidence>
<dbReference type="InterPro" id="IPR036034">
    <property type="entry name" value="PDZ_sf"/>
</dbReference>
<dbReference type="InterPro" id="IPR001478">
    <property type="entry name" value="PDZ"/>
</dbReference>
<dbReference type="AlphaFoldDB" id="A0AAD5LQX0"/>
<dbReference type="PANTHER" id="PTHR15288">
    <property type="entry name" value="DENN DOMAIN-CONTAINING PROTEIN 2"/>
    <property type="match status" value="1"/>
</dbReference>
<feature type="domain" description="UDENN" evidence="3">
    <location>
        <begin position="14"/>
        <end position="634"/>
    </location>
</feature>
<comment type="caution">
    <text evidence="4">The sequence shown here is derived from an EMBL/GenBank/DDBJ whole genome shotgun (WGS) entry which is preliminary data.</text>
</comment>
<sequence length="805" mass="88835">MATTGRSRLVDYYVEVGVEPCEPCEESAFECLQRRILHREPAADHRDFPLPDGVPFFCIPECLSDSAASTPSAFERRPTFFSFSLTGGDGTRAYGFALHVFQEDAATAQWQPLVYCIISHHPFFTLFKELVSWIHRERSATTHESHVVDAILADASERRNWFLSPRGLPSQPLEAVLPLSLTRALSDGATPRSLHAARPQSPSKDDSAEVDTDDEEEEEEQELSPHERVARGIAQLVHHAVAPCAGGVLDVRDRGQRVFRYHLHRSNVAHLDDYCFQVLFQCLSLHNVVQIVNCMLLEQRILIHSNHPGLLAPVCEALCALLFPFTWEHVCVPFLPVRLIEYLQAPVPYLMGLHTSALTTRVGAEIFSSCVVVHLDKDRVVTPISVTRRDDLPVDFVLDRLPARDVDLLIRTLTPVVPQPVCAIRSASPSKHRELHCGRSHAIEELSECQEVELTFGEGPLGITFESTHMRLLAVSNFERGGKPGASAVIKSLPRLHNGLPGPAERSGRVRPGSFLIAINGQSTLDMSFTETIDRLRVEKRPVRLRFQNAELPHENASRFAERLQALSLVSALQVESANAASFCEAAALPGSSPNAYDVTGSSAATAPSFLREFTQTQCFAGFVNDSVMGRVSHTDAYPQIELFKHCVHLRHELGDDATSAIALLFERDLHAIETQEFELGETTHMPPAPTATSISASPAKRASVMRQLEMMICGAHPEDMTLPSECESSLLGTTLTVDVYDSVDTPSTVTTCRSLSSSGSMSSLAVEQDLEDVSSPVKRTTHDRVEVPEMDDELQVLVSQMLLS</sequence>
<evidence type="ECO:0000259" key="3">
    <source>
        <dbReference type="PROSITE" id="PS50211"/>
    </source>
</evidence>
<dbReference type="SMART" id="SM00228">
    <property type="entry name" value="PDZ"/>
    <property type="match status" value="1"/>
</dbReference>
<dbReference type="PROSITE" id="PS50211">
    <property type="entry name" value="DENN"/>
    <property type="match status" value="1"/>
</dbReference>
<dbReference type="InterPro" id="IPR051942">
    <property type="entry name" value="DENN_domain_containing_2"/>
</dbReference>
<evidence type="ECO:0000313" key="4">
    <source>
        <dbReference type="EMBL" id="KAJ0410176.1"/>
    </source>
</evidence>
<feature type="compositionally biased region" description="Acidic residues" evidence="1">
    <location>
        <begin position="208"/>
        <end position="222"/>
    </location>
</feature>
<dbReference type="CDD" id="cd00136">
    <property type="entry name" value="PDZ_canonical"/>
    <property type="match status" value="1"/>
</dbReference>
<dbReference type="Pfam" id="PF03456">
    <property type="entry name" value="uDENN"/>
    <property type="match status" value="1"/>
</dbReference>
<dbReference type="SUPFAM" id="SSF50156">
    <property type="entry name" value="PDZ domain-like"/>
    <property type="match status" value="1"/>
</dbReference>
<keyword evidence="5" id="KW-1185">Reference proteome</keyword>
<gene>
    <name evidence="4" type="ORF">P43SY_002508</name>
</gene>
<dbReference type="Pfam" id="PF02141">
    <property type="entry name" value="DENN"/>
    <property type="match status" value="1"/>
</dbReference>
<organism evidence="4 5">
    <name type="scientific">Pythium insidiosum</name>
    <name type="common">Pythiosis disease agent</name>
    <dbReference type="NCBI Taxonomy" id="114742"/>
    <lineage>
        <taxon>Eukaryota</taxon>
        <taxon>Sar</taxon>
        <taxon>Stramenopiles</taxon>
        <taxon>Oomycota</taxon>
        <taxon>Peronosporomycetes</taxon>
        <taxon>Pythiales</taxon>
        <taxon>Pythiaceae</taxon>
        <taxon>Pythium</taxon>
    </lineage>
</organism>
<accession>A0AAD5LQX0</accession>
<dbReference type="SMART" id="SM00799">
    <property type="entry name" value="DENN"/>
    <property type="match status" value="1"/>
</dbReference>
<protein>
    <recommendedName>
        <fullName evidence="6">UDENN domain-containing protein</fullName>
    </recommendedName>
</protein>
<name>A0AAD5LQX0_PYTIN</name>
<evidence type="ECO:0008006" key="6">
    <source>
        <dbReference type="Google" id="ProtNLM"/>
    </source>
</evidence>
<feature type="region of interest" description="Disordered" evidence="1">
    <location>
        <begin position="190"/>
        <end position="226"/>
    </location>
</feature>
<dbReference type="InterPro" id="IPR005113">
    <property type="entry name" value="uDENN_dom"/>
</dbReference>
<dbReference type="InterPro" id="IPR043153">
    <property type="entry name" value="DENN_C"/>
</dbReference>
<proteinExistence type="predicted"/>
<dbReference type="Gene3D" id="3.40.50.11500">
    <property type="match status" value="1"/>
</dbReference>
<dbReference type="InterPro" id="IPR037516">
    <property type="entry name" value="Tripartite_DENN"/>
</dbReference>
<dbReference type="SMART" id="SM00800">
    <property type="entry name" value="uDENN"/>
    <property type="match status" value="1"/>
</dbReference>
<evidence type="ECO:0000313" key="5">
    <source>
        <dbReference type="Proteomes" id="UP001209570"/>
    </source>
</evidence>
<dbReference type="Gene3D" id="3.30.450.200">
    <property type="match status" value="1"/>
</dbReference>
<dbReference type="Proteomes" id="UP001209570">
    <property type="component" value="Unassembled WGS sequence"/>
</dbReference>
<dbReference type="EMBL" id="JAKCXM010000001">
    <property type="protein sequence ID" value="KAJ0410176.1"/>
    <property type="molecule type" value="Genomic_DNA"/>
</dbReference>
<dbReference type="PANTHER" id="PTHR15288:SF0">
    <property type="entry name" value="UDENN DOMAIN-CONTAINING PROTEIN"/>
    <property type="match status" value="1"/>
</dbReference>
<reference evidence="4" key="1">
    <citation type="submission" date="2021-12" db="EMBL/GenBank/DDBJ databases">
        <title>Prjna785345.</title>
        <authorList>
            <person name="Rujirawat T."/>
            <person name="Krajaejun T."/>
        </authorList>
    </citation>
    <scope>NUCLEOTIDE SEQUENCE</scope>
    <source>
        <strain evidence="4">Pi057C3</strain>
    </source>
</reference>
<dbReference type="InterPro" id="IPR001194">
    <property type="entry name" value="cDENN_dom"/>
</dbReference>
<dbReference type="Gene3D" id="2.30.42.10">
    <property type="match status" value="1"/>
</dbReference>
<evidence type="ECO:0000259" key="2">
    <source>
        <dbReference type="PROSITE" id="PS50106"/>
    </source>
</evidence>
<dbReference type="PROSITE" id="PS50106">
    <property type="entry name" value="PDZ"/>
    <property type="match status" value="1"/>
</dbReference>